<name>A0AAD8B5U0_BIOPF</name>
<comment type="caution">
    <text evidence="1">The sequence shown here is derived from an EMBL/GenBank/DDBJ whole genome shotgun (WGS) entry which is preliminary data.</text>
</comment>
<gene>
    <name evidence="1" type="ORF">Bpfe_021980</name>
</gene>
<reference evidence="1" key="2">
    <citation type="submission" date="2023-04" db="EMBL/GenBank/DDBJ databases">
        <authorList>
            <person name="Bu L."/>
            <person name="Lu L."/>
            <person name="Laidemitt M.R."/>
            <person name="Zhang S.M."/>
            <person name="Mutuku M."/>
            <person name="Mkoji G."/>
            <person name="Steinauer M."/>
            <person name="Loker E.S."/>
        </authorList>
    </citation>
    <scope>NUCLEOTIDE SEQUENCE</scope>
    <source>
        <strain evidence="1">KasaAsao</strain>
        <tissue evidence="1">Whole Snail</tissue>
    </source>
</reference>
<accession>A0AAD8B5U0</accession>
<protein>
    <submittedName>
        <fullName evidence="1">Uncharacterized protein</fullName>
    </submittedName>
</protein>
<evidence type="ECO:0000313" key="2">
    <source>
        <dbReference type="Proteomes" id="UP001233172"/>
    </source>
</evidence>
<reference evidence="1" key="1">
    <citation type="journal article" date="2023" name="PLoS Negl. Trop. Dis.">
        <title>A genome sequence for Biomphalaria pfeifferi, the major vector snail for the human-infecting parasite Schistosoma mansoni.</title>
        <authorList>
            <person name="Bu L."/>
            <person name="Lu L."/>
            <person name="Laidemitt M.R."/>
            <person name="Zhang S.M."/>
            <person name="Mutuku M."/>
            <person name="Mkoji G."/>
            <person name="Steinauer M."/>
            <person name="Loker E.S."/>
        </authorList>
    </citation>
    <scope>NUCLEOTIDE SEQUENCE</scope>
    <source>
        <strain evidence="1">KasaAsao</strain>
    </source>
</reference>
<dbReference type="AlphaFoldDB" id="A0AAD8B5U0"/>
<keyword evidence="2" id="KW-1185">Reference proteome</keyword>
<proteinExistence type="predicted"/>
<dbReference type="Proteomes" id="UP001233172">
    <property type="component" value="Unassembled WGS sequence"/>
</dbReference>
<sequence>MFIAHGGWSPCVSFINYRSTKSGFGATKRAAHTPSLSRNWHIHPRRGRGLGVEWAGDPHARPIRVPPLVRGACSAVAAASWDCLSLG</sequence>
<dbReference type="EMBL" id="JASAOG010000136">
    <property type="protein sequence ID" value="KAK0048537.1"/>
    <property type="molecule type" value="Genomic_DNA"/>
</dbReference>
<organism evidence="1 2">
    <name type="scientific">Biomphalaria pfeifferi</name>
    <name type="common">Bloodfluke planorb</name>
    <name type="synonym">Freshwater snail</name>
    <dbReference type="NCBI Taxonomy" id="112525"/>
    <lineage>
        <taxon>Eukaryota</taxon>
        <taxon>Metazoa</taxon>
        <taxon>Spiralia</taxon>
        <taxon>Lophotrochozoa</taxon>
        <taxon>Mollusca</taxon>
        <taxon>Gastropoda</taxon>
        <taxon>Heterobranchia</taxon>
        <taxon>Euthyneura</taxon>
        <taxon>Panpulmonata</taxon>
        <taxon>Hygrophila</taxon>
        <taxon>Lymnaeoidea</taxon>
        <taxon>Planorbidae</taxon>
        <taxon>Biomphalaria</taxon>
    </lineage>
</organism>
<evidence type="ECO:0000313" key="1">
    <source>
        <dbReference type="EMBL" id="KAK0048537.1"/>
    </source>
</evidence>